<sequence>MTTMEVDPADYGYHDNHHGHGQHGDHLHGSHGDAGKTSDDYAAEAMAADMDRWITFDARVKDLSDLDPWLNKFAPSKVMREDGVGWIAVRAESDVDDPLQDVVHLQEGWENLKHSGRAINLETITSLALNNHCTVGKWLFHVEDGFKVDYAWSAIARGVMEGKLGSCAKVSPASKTPDAERRHVVCVYNMNYTNRDEVWLLENAIRHVGIKCPMSYKPDAYTYLGIYRKNKWGLRPTIYHSDFDVSKGSSVIAPCF</sequence>
<dbReference type="Gene3D" id="3.30.760.10">
    <property type="entry name" value="RNA Cap, Translation Initiation Factor Eif4e"/>
    <property type="match status" value="1"/>
</dbReference>
<dbReference type="AlphaFoldDB" id="A0A8J9ZH19"/>
<evidence type="ECO:0000313" key="3">
    <source>
        <dbReference type="EMBL" id="CAH1253534.1"/>
    </source>
</evidence>
<name>A0A8J9ZH19_BRALA</name>
<feature type="compositionally biased region" description="Basic and acidic residues" evidence="2">
    <location>
        <begin position="12"/>
        <end position="38"/>
    </location>
</feature>
<dbReference type="SUPFAM" id="SSF55418">
    <property type="entry name" value="eIF4e-like"/>
    <property type="match status" value="1"/>
</dbReference>
<gene>
    <name evidence="3" type="primary">C11orf68</name>
    <name evidence="3" type="ORF">BLAG_LOCUS13266</name>
</gene>
<evidence type="ECO:0000313" key="4">
    <source>
        <dbReference type="Proteomes" id="UP000838412"/>
    </source>
</evidence>
<comment type="similarity">
    <text evidence="1">Belongs to the UPF0696 family.</text>
</comment>
<dbReference type="Pfam" id="PF08939">
    <property type="entry name" value="Bles03"/>
    <property type="match status" value="1"/>
</dbReference>
<reference evidence="3" key="1">
    <citation type="submission" date="2022-01" db="EMBL/GenBank/DDBJ databases">
        <authorList>
            <person name="Braso-Vives M."/>
        </authorList>
    </citation>
    <scope>NUCLEOTIDE SEQUENCE</scope>
</reference>
<dbReference type="PANTHER" id="PTHR31977">
    <property type="entry name" value="UPF0696 PROTEIN C11ORF68"/>
    <property type="match status" value="1"/>
</dbReference>
<dbReference type="OrthoDB" id="10067381at2759"/>
<dbReference type="InterPro" id="IPR023398">
    <property type="entry name" value="TIF_eIF4e-like"/>
</dbReference>
<dbReference type="EMBL" id="OV696687">
    <property type="protein sequence ID" value="CAH1253534.1"/>
    <property type="molecule type" value="Genomic_DNA"/>
</dbReference>
<evidence type="ECO:0000256" key="2">
    <source>
        <dbReference type="SAM" id="MobiDB-lite"/>
    </source>
</evidence>
<dbReference type="Proteomes" id="UP000838412">
    <property type="component" value="Chromosome 2"/>
</dbReference>
<dbReference type="InterPro" id="IPR015034">
    <property type="entry name" value="Bles03"/>
</dbReference>
<proteinExistence type="inferred from homology"/>
<feature type="region of interest" description="Disordered" evidence="2">
    <location>
        <begin position="1"/>
        <end position="38"/>
    </location>
</feature>
<accession>A0A8J9ZH19</accession>
<evidence type="ECO:0000256" key="1">
    <source>
        <dbReference type="ARBA" id="ARBA00010568"/>
    </source>
</evidence>
<keyword evidence="4" id="KW-1185">Reference proteome</keyword>
<organism evidence="3 4">
    <name type="scientific">Branchiostoma lanceolatum</name>
    <name type="common">Common lancelet</name>
    <name type="synonym">Amphioxus lanceolatum</name>
    <dbReference type="NCBI Taxonomy" id="7740"/>
    <lineage>
        <taxon>Eukaryota</taxon>
        <taxon>Metazoa</taxon>
        <taxon>Chordata</taxon>
        <taxon>Cephalochordata</taxon>
        <taxon>Leptocardii</taxon>
        <taxon>Amphioxiformes</taxon>
        <taxon>Branchiostomatidae</taxon>
        <taxon>Branchiostoma</taxon>
    </lineage>
</organism>
<dbReference type="PANTHER" id="PTHR31977:SF1">
    <property type="entry name" value="UPF0696 PROTEIN C11ORF68"/>
    <property type="match status" value="1"/>
</dbReference>
<protein>
    <submittedName>
        <fullName evidence="3">C11orf68 protein</fullName>
    </submittedName>
</protein>